<proteinExistence type="predicted"/>
<name>A0ABX7BQL6_9CAUL</name>
<reference evidence="1 2" key="1">
    <citation type="submission" date="2021-01" db="EMBL/GenBank/DDBJ databases">
        <title>Brevundimonas vitis sp. nov., an bacterium isolated from grape (Vitis vinifera).</title>
        <authorList>
            <person name="Jiang L."/>
            <person name="Lee J."/>
        </authorList>
    </citation>
    <scope>NUCLEOTIDE SEQUENCE [LARGE SCALE GENOMIC DNA]</scope>
    <source>
        <strain evidence="1 2">GRTSA-9</strain>
    </source>
</reference>
<organism evidence="1 2">
    <name type="scientific">Brevundimonas vitisensis</name>
    <dbReference type="NCBI Taxonomy" id="2800818"/>
    <lineage>
        <taxon>Bacteria</taxon>
        <taxon>Pseudomonadati</taxon>
        <taxon>Pseudomonadota</taxon>
        <taxon>Alphaproteobacteria</taxon>
        <taxon>Caulobacterales</taxon>
        <taxon>Caulobacteraceae</taxon>
        <taxon>Brevundimonas</taxon>
    </lineage>
</organism>
<evidence type="ECO:0000313" key="2">
    <source>
        <dbReference type="Proteomes" id="UP000595448"/>
    </source>
</evidence>
<dbReference type="RefSeq" id="WP_201104389.1">
    <property type="nucleotide sequence ID" value="NZ_CP067977.1"/>
</dbReference>
<dbReference type="EMBL" id="CP067977">
    <property type="protein sequence ID" value="QQQ19902.1"/>
    <property type="molecule type" value="Genomic_DNA"/>
</dbReference>
<sequence length="217" mass="23451">MMEMIAALALASAHQDGADPRLDLFRQACLPHRQDMAAAAQALARDGWDAVAEDDHAELSGTLARARAVAVDPDLQMENVFSVWGRTVDGRRYYVVLNRLTAVLAEAEDTDGDGILQEWEERDVLSLMGCGLWDFEADAAVNAEAVTAWVGAEPVQTVDLPGQIQAGTWNVHALYPGTGEIHVGFIPDGSPYVAETRFSGVSITMSTWLPEPTDAVE</sequence>
<protein>
    <submittedName>
        <fullName evidence="1">Uncharacterized protein</fullName>
    </submittedName>
</protein>
<evidence type="ECO:0000313" key="1">
    <source>
        <dbReference type="EMBL" id="QQQ19902.1"/>
    </source>
</evidence>
<dbReference type="Proteomes" id="UP000595448">
    <property type="component" value="Chromosome"/>
</dbReference>
<accession>A0ABX7BQL6</accession>
<gene>
    <name evidence="1" type="ORF">JIP62_07410</name>
</gene>
<keyword evidence="2" id="KW-1185">Reference proteome</keyword>